<reference evidence="13 15" key="2">
    <citation type="submission" date="2017-06" db="EMBL/GenBank/DDBJ databases">
        <authorList>
            <consortium name="Pathogen Informatics"/>
        </authorList>
    </citation>
    <scope>NUCLEOTIDE SEQUENCE [LARGE SCALE GENOMIC DNA]</scope>
    <source>
        <strain evidence="13 15">NCTC12947</strain>
    </source>
</reference>
<feature type="binding site" evidence="7">
    <location>
        <position position="455"/>
    </location>
    <ligand>
        <name>meso-2,6-diaminopimelate</name>
        <dbReference type="ChEBI" id="CHEBI:57791"/>
    </ligand>
</feature>
<feature type="binding site" evidence="7">
    <location>
        <begin position="402"/>
        <end position="405"/>
    </location>
    <ligand>
        <name>meso-2,6-diaminopimelate</name>
        <dbReference type="ChEBI" id="CHEBI:57791"/>
    </ligand>
</feature>
<comment type="pathway">
    <text evidence="7 8">Cell wall biogenesis; peptidoglycan biosynthesis.</text>
</comment>
<evidence type="ECO:0000313" key="14">
    <source>
        <dbReference type="Proteomes" id="UP000065822"/>
    </source>
</evidence>
<dbReference type="RefSeq" id="WP_066428799.1">
    <property type="nucleotide sequence ID" value="NZ_CP014227.1"/>
</dbReference>
<dbReference type="NCBIfam" id="NF001126">
    <property type="entry name" value="PRK00139.1-4"/>
    <property type="match status" value="1"/>
</dbReference>
<dbReference type="SUPFAM" id="SSF53244">
    <property type="entry name" value="MurD-like peptide ligases, peptide-binding domain"/>
    <property type="match status" value="1"/>
</dbReference>
<evidence type="ECO:0000256" key="1">
    <source>
        <dbReference type="ARBA" id="ARBA00005898"/>
    </source>
</evidence>
<evidence type="ECO:0000256" key="8">
    <source>
        <dbReference type="RuleBase" id="RU004135"/>
    </source>
</evidence>
<feature type="domain" description="Mur ligase C-terminal" evidence="10">
    <location>
        <begin position="327"/>
        <end position="457"/>
    </location>
</feature>
<dbReference type="Proteomes" id="UP000215539">
    <property type="component" value="Chromosome 1"/>
</dbReference>
<evidence type="ECO:0000256" key="5">
    <source>
        <dbReference type="ARBA" id="ARBA00023306"/>
    </source>
</evidence>
<evidence type="ECO:0000256" key="7">
    <source>
        <dbReference type="HAMAP-Rule" id="MF_00208"/>
    </source>
</evidence>
<evidence type="ECO:0000256" key="2">
    <source>
        <dbReference type="ARBA" id="ARBA00022618"/>
    </source>
</evidence>
<dbReference type="GO" id="GO:0005737">
    <property type="term" value="C:cytoplasm"/>
    <property type="evidence" value="ECO:0007669"/>
    <property type="project" value="UniProtKB-SubCell"/>
</dbReference>
<keyword evidence="7" id="KW-0963">Cytoplasm</keyword>
<evidence type="ECO:0000256" key="3">
    <source>
        <dbReference type="ARBA" id="ARBA00022960"/>
    </source>
</evidence>
<keyword evidence="5 7" id="KW-0131">Cell cycle</keyword>
<feature type="binding site" evidence="7">
    <location>
        <position position="30"/>
    </location>
    <ligand>
        <name>UDP-N-acetyl-alpha-D-muramoyl-L-alanyl-D-glutamate</name>
        <dbReference type="ChEBI" id="CHEBI:83900"/>
    </ligand>
</feature>
<dbReference type="InterPro" id="IPR004101">
    <property type="entry name" value="Mur_ligase_C"/>
</dbReference>
<feature type="modified residue" description="N6-carboxylysine" evidence="7">
    <location>
        <position position="220"/>
    </location>
</feature>
<accession>A0AAX2GYG8</accession>
<dbReference type="Gene3D" id="3.40.1190.10">
    <property type="entry name" value="Mur-like, catalytic domain"/>
    <property type="match status" value="1"/>
</dbReference>
<dbReference type="EMBL" id="LT906449">
    <property type="protein sequence ID" value="SNV06606.1"/>
    <property type="molecule type" value="Genomic_DNA"/>
</dbReference>
<evidence type="ECO:0000256" key="4">
    <source>
        <dbReference type="ARBA" id="ARBA00022984"/>
    </source>
</evidence>
<dbReference type="SUPFAM" id="SSF53623">
    <property type="entry name" value="MurD-like peptide ligases, catalytic domain"/>
    <property type="match status" value="1"/>
</dbReference>
<gene>
    <name evidence="7 13" type="primary">murE</name>
    <name evidence="12" type="ORF">AXF12_04790</name>
    <name evidence="13" type="ORF">SAMEA44541418_00772</name>
</gene>
<evidence type="ECO:0000313" key="13">
    <source>
        <dbReference type="EMBL" id="SNV06606.1"/>
    </source>
</evidence>
<dbReference type="Pfam" id="PF08245">
    <property type="entry name" value="Mur_ligase_M"/>
    <property type="match status" value="1"/>
</dbReference>
<comment type="cofactor">
    <cofactor evidence="7">
        <name>Mg(2+)</name>
        <dbReference type="ChEBI" id="CHEBI:18420"/>
    </cofactor>
</comment>
<feature type="binding site" evidence="7">
    <location>
        <begin position="153"/>
        <end position="154"/>
    </location>
    <ligand>
        <name>UDP-N-acetyl-alpha-D-muramoyl-L-alanyl-D-glutamate</name>
        <dbReference type="ChEBI" id="CHEBI:83900"/>
    </ligand>
</feature>
<evidence type="ECO:0000256" key="6">
    <source>
        <dbReference type="ARBA" id="ARBA00023316"/>
    </source>
</evidence>
<keyword evidence="2 7" id="KW-0132">Cell division</keyword>
<keyword evidence="3 7" id="KW-0133">Cell shape</keyword>
<dbReference type="GO" id="GO:0008360">
    <property type="term" value="P:regulation of cell shape"/>
    <property type="evidence" value="ECO:0007669"/>
    <property type="project" value="UniProtKB-KW"/>
</dbReference>
<dbReference type="Pfam" id="PF01225">
    <property type="entry name" value="Mur_ligase"/>
    <property type="match status" value="1"/>
</dbReference>
<dbReference type="Gene3D" id="3.40.1390.10">
    <property type="entry name" value="MurE/MurF, N-terminal domain"/>
    <property type="match status" value="1"/>
</dbReference>
<dbReference type="GO" id="GO:0005524">
    <property type="term" value="F:ATP binding"/>
    <property type="evidence" value="ECO:0007669"/>
    <property type="project" value="UniProtKB-UniRule"/>
</dbReference>
<dbReference type="SUPFAM" id="SSF63418">
    <property type="entry name" value="MurE/MurF N-terminal domain"/>
    <property type="match status" value="1"/>
</dbReference>
<dbReference type="EMBL" id="CP014227">
    <property type="protein sequence ID" value="AMD84893.1"/>
    <property type="molecule type" value="Genomic_DNA"/>
</dbReference>
<dbReference type="GO" id="GO:0051301">
    <property type="term" value="P:cell division"/>
    <property type="evidence" value="ECO:0007669"/>
    <property type="project" value="UniProtKB-KW"/>
</dbReference>
<dbReference type="GO" id="GO:0009252">
    <property type="term" value="P:peptidoglycan biosynthetic process"/>
    <property type="evidence" value="ECO:0007669"/>
    <property type="project" value="UniProtKB-UniRule"/>
</dbReference>
<dbReference type="InterPro" id="IPR013221">
    <property type="entry name" value="Mur_ligase_cen"/>
</dbReference>
<dbReference type="Pfam" id="PF02875">
    <property type="entry name" value="Mur_ligase_C"/>
    <property type="match status" value="1"/>
</dbReference>
<dbReference type="GO" id="GO:0071555">
    <property type="term" value="P:cell wall organization"/>
    <property type="evidence" value="ECO:0007669"/>
    <property type="project" value="UniProtKB-KW"/>
</dbReference>
<feature type="short sequence motif" description="Meso-diaminopimelate recognition motif" evidence="7">
    <location>
        <begin position="402"/>
        <end position="405"/>
    </location>
</feature>
<dbReference type="InterPro" id="IPR035911">
    <property type="entry name" value="MurE/MurF_N"/>
</dbReference>
<dbReference type="PROSITE" id="PS00012">
    <property type="entry name" value="PHOSPHOPANTETHEINE"/>
    <property type="match status" value="1"/>
</dbReference>
<dbReference type="Gene3D" id="3.90.190.20">
    <property type="entry name" value="Mur ligase, C-terminal domain"/>
    <property type="match status" value="1"/>
</dbReference>
<comment type="function">
    <text evidence="7">Catalyzes the addition of meso-diaminopimelic acid to the nucleotide precursor UDP-N-acetylmuramoyl-L-alanyl-D-glutamate (UMAG) in the biosynthesis of bacterial cell-wall peptidoglycan.</text>
</comment>
<organism evidence="13 15">
    <name type="scientific">Capnocytophaga haemolytica</name>
    <dbReference type="NCBI Taxonomy" id="45243"/>
    <lineage>
        <taxon>Bacteria</taxon>
        <taxon>Pseudomonadati</taxon>
        <taxon>Bacteroidota</taxon>
        <taxon>Flavobacteriia</taxon>
        <taxon>Flavobacteriales</taxon>
        <taxon>Flavobacteriaceae</taxon>
        <taxon>Capnocytophaga</taxon>
    </lineage>
</organism>
<dbReference type="InterPro" id="IPR036615">
    <property type="entry name" value="Mur_ligase_C_dom_sf"/>
</dbReference>
<dbReference type="GO" id="GO:0000287">
    <property type="term" value="F:magnesium ion binding"/>
    <property type="evidence" value="ECO:0007669"/>
    <property type="project" value="UniProtKB-UniRule"/>
</dbReference>
<keyword evidence="7" id="KW-0460">Magnesium</keyword>
<evidence type="ECO:0000259" key="10">
    <source>
        <dbReference type="Pfam" id="PF02875"/>
    </source>
</evidence>
<dbReference type="GO" id="GO:0008765">
    <property type="term" value="F:UDP-N-acetylmuramoylalanyl-D-glutamate-2,6-diaminopimelate ligase activity"/>
    <property type="evidence" value="ECO:0007669"/>
    <property type="project" value="UniProtKB-UniRule"/>
</dbReference>
<feature type="binding site" evidence="7">
    <location>
        <begin position="111"/>
        <end position="117"/>
    </location>
    <ligand>
        <name>ATP</name>
        <dbReference type="ChEBI" id="CHEBI:30616"/>
    </ligand>
</feature>
<name>A0AAX2GYG8_9FLAO</name>
<comment type="caution">
    <text evidence="7">Lacks conserved residue(s) required for the propagation of feature annotation.</text>
</comment>
<feature type="binding site" evidence="7">
    <location>
        <position position="180"/>
    </location>
    <ligand>
        <name>UDP-N-acetyl-alpha-D-muramoyl-L-alanyl-D-glutamate</name>
        <dbReference type="ChEBI" id="CHEBI:83900"/>
    </ligand>
</feature>
<dbReference type="InterPro" id="IPR000713">
    <property type="entry name" value="Mur_ligase_N"/>
</dbReference>
<comment type="similarity">
    <text evidence="1 7">Belongs to the MurCDEF family. MurE subfamily.</text>
</comment>
<sequence>MILKTLLKDITTEAIIGSIELEITSLCFDSRKASQGSLFVAVRGTAVDGHTFIEKAIALGAVVIVCEELPNTLHKEVTYVQVTNSGKALALLASAYYGKPSQQLKLVGVTGTNGKTTIATLLYELFREAGYKAGLLSTVAVYIDDERHEATHTTPDPLELNAHLAAMVQKGVTHCFMEVSSHGIDQHRCEGLHFMGGIFTNLTHDHLDYHKTFTAYRDVKKRFFDNLPREAFALVNVDDKNGSFMLQNTRATKKTYALKTLADFKARIIESRFDGLLLKINKQEVWTQLIGRFNAYNLLAVYATATLLGLDSLDVLRLISKIKPVTGRFQVAVSSSGVVTIVDYAHTPDALQNVLETINDIRSHKETLTTVIGCGGNRDKSKRPEMADIATTLSDAVIFTSDNPRDEDPKTILREMEAGVQPQNFHRVQTITDRRQAIQSAVKNAEKGDIILVAGKGHETYQEVKGVRSPFDDLKVIQEFLLLYGK</sequence>
<reference evidence="12 14" key="1">
    <citation type="submission" date="2016-02" db="EMBL/GenBank/DDBJ databases">
        <authorList>
            <person name="Holder M.E."/>
            <person name="Ajami N.J."/>
            <person name="Petrosino J.F."/>
        </authorList>
    </citation>
    <scope>NUCLEOTIDE SEQUENCE [LARGE SCALE GENOMIC DNA]</scope>
    <source>
        <strain evidence="12 14">CCUG 32990</strain>
    </source>
</reference>
<keyword evidence="7 13" id="KW-0436">Ligase</keyword>
<feature type="domain" description="Mur ligase N-terminal catalytic" evidence="9">
    <location>
        <begin position="22"/>
        <end position="97"/>
    </location>
</feature>
<comment type="catalytic activity">
    <reaction evidence="7">
        <text>UDP-N-acetyl-alpha-D-muramoyl-L-alanyl-D-glutamate + meso-2,6-diaminopimelate + ATP = UDP-N-acetyl-alpha-D-muramoyl-L-alanyl-gamma-D-glutamyl-meso-2,6-diaminopimelate + ADP + phosphate + H(+)</text>
        <dbReference type="Rhea" id="RHEA:23676"/>
        <dbReference type="ChEBI" id="CHEBI:15378"/>
        <dbReference type="ChEBI" id="CHEBI:30616"/>
        <dbReference type="ChEBI" id="CHEBI:43474"/>
        <dbReference type="ChEBI" id="CHEBI:57791"/>
        <dbReference type="ChEBI" id="CHEBI:83900"/>
        <dbReference type="ChEBI" id="CHEBI:83905"/>
        <dbReference type="ChEBI" id="CHEBI:456216"/>
        <dbReference type="EC" id="6.3.2.13"/>
    </reaction>
</comment>
<feature type="binding site" evidence="7">
    <location>
        <position position="188"/>
    </location>
    <ligand>
        <name>UDP-N-acetyl-alpha-D-muramoyl-L-alanyl-D-glutamate</name>
        <dbReference type="ChEBI" id="CHEBI:83900"/>
    </ligand>
</feature>
<evidence type="ECO:0000259" key="9">
    <source>
        <dbReference type="Pfam" id="PF01225"/>
    </source>
</evidence>
<protein>
    <recommendedName>
        <fullName evidence="7">UDP-N-acetylmuramoyl-L-alanyl-D-glutamate--2,6-diaminopimelate ligase</fullName>
        <ecNumber evidence="7">6.3.2.13</ecNumber>
    </recommendedName>
    <alternativeName>
        <fullName evidence="7">Meso-A2pm-adding enzyme</fullName>
    </alternativeName>
    <alternativeName>
        <fullName evidence="7">Meso-diaminopimelate-adding enzyme</fullName>
    </alternativeName>
    <alternativeName>
        <fullName evidence="7">UDP-MurNAc-L-Ala-D-Glu:meso-diaminopimelate ligase</fullName>
    </alternativeName>
    <alternativeName>
        <fullName evidence="7">UDP-MurNAc-tripeptide synthetase</fullName>
    </alternativeName>
    <alternativeName>
        <fullName evidence="7">UDP-N-acetylmuramyl-tripeptide synthetase</fullName>
    </alternativeName>
</protein>
<feature type="binding site" evidence="7">
    <location>
        <position position="459"/>
    </location>
    <ligand>
        <name>meso-2,6-diaminopimelate</name>
        <dbReference type="ChEBI" id="CHEBI:57791"/>
    </ligand>
</feature>
<keyword evidence="6 7" id="KW-0961">Cell wall biogenesis/degradation</keyword>
<dbReference type="EC" id="6.3.2.13" evidence="7"/>
<dbReference type="PANTHER" id="PTHR23135:SF4">
    <property type="entry name" value="UDP-N-ACETYLMURAMOYL-L-ALANYL-D-GLUTAMATE--2,6-DIAMINOPIMELATE LIGASE MURE HOMOLOG, CHLOROPLASTIC"/>
    <property type="match status" value="1"/>
</dbReference>
<dbReference type="InterPro" id="IPR036565">
    <property type="entry name" value="Mur-like_cat_sf"/>
</dbReference>
<feature type="binding site" evidence="7">
    <location>
        <position position="378"/>
    </location>
    <ligand>
        <name>meso-2,6-diaminopimelate</name>
        <dbReference type="ChEBI" id="CHEBI:57791"/>
    </ligand>
</feature>
<keyword evidence="4 7" id="KW-0573">Peptidoglycan synthesis</keyword>
<proteinExistence type="inferred from homology"/>
<evidence type="ECO:0000313" key="15">
    <source>
        <dbReference type="Proteomes" id="UP000215539"/>
    </source>
</evidence>
<dbReference type="PANTHER" id="PTHR23135">
    <property type="entry name" value="MUR LIGASE FAMILY MEMBER"/>
    <property type="match status" value="1"/>
</dbReference>
<evidence type="ECO:0000259" key="11">
    <source>
        <dbReference type="Pfam" id="PF08245"/>
    </source>
</evidence>
<dbReference type="NCBIfam" id="TIGR01085">
    <property type="entry name" value="murE"/>
    <property type="match status" value="1"/>
</dbReference>
<dbReference type="KEGG" id="chg:AXF12_04790"/>
<dbReference type="InterPro" id="IPR006162">
    <property type="entry name" value="Ppantetheine_attach_site"/>
</dbReference>
<comment type="PTM">
    <text evidence="7">Carboxylation is probably crucial for Mg(2+) binding and, consequently, for the gamma-phosphate positioning of ATP.</text>
</comment>
<keyword evidence="7" id="KW-0547">Nucleotide-binding</keyword>
<feature type="binding site" evidence="7">
    <location>
        <position position="186"/>
    </location>
    <ligand>
        <name>UDP-N-acetyl-alpha-D-muramoyl-L-alanyl-D-glutamate</name>
        <dbReference type="ChEBI" id="CHEBI:83900"/>
    </ligand>
</feature>
<keyword evidence="7" id="KW-0067">ATP-binding</keyword>
<keyword evidence="14" id="KW-1185">Reference proteome</keyword>
<dbReference type="AlphaFoldDB" id="A0AAX2GYG8"/>
<dbReference type="HAMAP" id="MF_00208">
    <property type="entry name" value="MurE"/>
    <property type="match status" value="1"/>
</dbReference>
<feature type="domain" description="Mur ligase central" evidence="11">
    <location>
        <begin position="109"/>
        <end position="304"/>
    </location>
</feature>
<comment type="subcellular location">
    <subcellularLocation>
        <location evidence="7 8">Cytoplasm</location>
    </subcellularLocation>
</comment>
<evidence type="ECO:0000313" key="12">
    <source>
        <dbReference type="EMBL" id="AMD84893.1"/>
    </source>
</evidence>
<dbReference type="Proteomes" id="UP000065822">
    <property type="component" value="Chromosome"/>
</dbReference>
<dbReference type="InterPro" id="IPR005761">
    <property type="entry name" value="UDP-N-AcMur-Glu-dNH2Pim_ligase"/>
</dbReference>